<evidence type="ECO:0000256" key="5">
    <source>
        <dbReference type="ARBA" id="ARBA00022786"/>
    </source>
</evidence>
<evidence type="ECO:0000256" key="3">
    <source>
        <dbReference type="ARBA" id="ARBA00012759"/>
    </source>
</evidence>
<evidence type="ECO:0000259" key="8">
    <source>
        <dbReference type="Pfam" id="PF14533"/>
    </source>
</evidence>
<dbReference type="EC" id="3.4.19.12" evidence="3"/>
<dbReference type="EnsemblPlants" id="EMT08492">
    <property type="protein sequence ID" value="EMT08492"/>
    <property type="gene ID" value="F775_30099"/>
</dbReference>
<organism evidence="9">
    <name type="scientific">Aegilops tauschii</name>
    <name type="common">Tausch's goatgrass</name>
    <name type="synonym">Aegilops squarrosa</name>
    <dbReference type="NCBI Taxonomy" id="37682"/>
    <lineage>
        <taxon>Eukaryota</taxon>
        <taxon>Viridiplantae</taxon>
        <taxon>Streptophyta</taxon>
        <taxon>Embryophyta</taxon>
        <taxon>Tracheophyta</taxon>
        <taxon>Spermatophyta</taxon>
        <taxon>Magnoliopsida</taxon>
        <taxon>Liliopsida</taxon>
        <taxon>Poales</taxon>
        <taxon>Poaceae</taxon>
        <taxon>BOP clade</taxon>
        <taxon>Pooideae</taxon>
        <taxon>Triticodae</taxon>
        <taxon>Triticeae</taxon>
        <taxon>Triticinae</taxon>
        <taxon>Aegilops</taxon>
    </lineage>
</organism>
<dbReference type="GO" id="GO:0004843">
    <property type="term" value="F:cysteine-type deubiquitinase activity"/>
    <property type="evidence" value="ECO:0007669"/>
    <property type="project" value="UniProtKB-EC"/>
</dbReference>
<evidence type="ECO:0000256" key="1">
    <source>
        <dbReference type="ARBA" id="ARBA00000707"/>
    </source>
</evidence>
<dbReference type="GO" id="GO:0006508">
    <property type="term" value="P:proteolysis"/>
    <property type="evidence" value="ECO:0007669"/>
    <property type="project" value="UniProtKB-KW"/>
</dbReference>
<keyword evidence="4" id="KW-0645">Protease</keyword>
<evidence type="ECO:0000256" key="4">
    <source>
        <dbReference type="ARBA" id="ARBA00022670"/>
    </source>
</evidence>
<comment type="similarity">
    <text evidence="2">Belongs to the peptidase C19 family.</text>
</comment>
<feature type="domain" description="Ubiquitin carboxyl-terminal hydrolase C-terminal" evidence="8">
    <location>
        <begin position="74"/>
        <end position="110"/>
    </location>
</feature>
<name>M8AVJ1_AEGTA</name>
<dbReference type="Pfam" id="PF14533">
    <property type="entry name" value="USP7_C2"/>
    <property type="match status" value="1"/>
</dbReference>
<evidence type="ECO:0000313" key="9">
    <source>
        <dbReference type="EnsemblPlants" id="EMT08492"/>
    </source>
</evidence>
<accession>M8AVJ1</accession>
<comment type="catalytic activity">
    <reaction evidence="1">
        <text>Thiol-dependent hydrolysis of ester, thioester, amide, peptide and isopeptide bonds formed by the C-terminal Gly of ubiquitin (a 76-residue protein attached to proteins as an intracellular targeting signal).</text>
        <dbReference type="EC" id="3.4.19.12"/>
    </reaction>
</comment>
<keyword evidence="7" id="KW-0788">Thiol protease</keyword>
<proteinExistence type="inferred from homology"/>
<reference evidence="9" key="1">
    <citation type="submission" date="2015-06" db="UniProtKB">
        <authorList>
            <consortium name="EnsemblPlants"/>
        </authorList>
    </citation>
    <scope>IDENTIFICATION</scope>
</reference>
<dbReference type="AlphaFoldDB" id="M8AVJ1"/>
<sequence length="145" mass="16237">MELRQVQELRFEGLELGETSEILVFSPAPATNTGRCPFCHNGTSTNTSVVILNQFLTRPPRKPCSCMLTPKQVQNFGEPFFMVIREDETLSSIKERLQKKLKVSDEDFSKQFNRGAGFSSTVTSQAAGLRITNWCSSILCKSEIP</sequence>
<evidence type="ECO:0000256" key="7">
    <source>
        <dbReference type="ARBA" id="ARBA00022807"/>
    </source>
</evidence>
<keyword evidence="6" id="KW-0378">Hydrolase</keyword>
<dbReference type="InterPro" id="IPR029346">
    <property type="entry name" value="USP_C"/>
</dbReference>
<keyword evidence="5" id="KW-0833">Ubl conjugation pathway</keyword>
<protein>
    <recommendedName>
        <fullName evidence="3">ubiquitinyl hydrolase 1</fullName>
        <ecNumber evidence="3">3.4.19.12</ecNumber>
    </recommendedName>
</protein>
<evidence type="ECO:0000256" key="2">
    <source>
        <dbReference type="ARBA" id="ARBA00009085"/>
    </source>
</evidence>
<evidence type="ECO:0000256" key="6">
    <source>
        <dbReference type="ARBA" id="ARBA00022801"/>
    </source>
</evidence>